<proteinExistence type="predicted"/>
<protein>
    <submittedName>
        <fullName evidence="2">Uncharacterized protein</fullName>
    </submittedName>
</protein>
<feature type="compositionally biased region" description="Polar residues" evidence="1">
    <location>
        <begin position="36"/>
        <end position="53"/>
    </location>
</feature>
<dbReference type="Proteomes" id="UP000035540">
    <property type="component" value="Chromosome"/>
</dbReference>
<reference evidence="3" key="2">
    <citation type="submission" date="2015-05" db="EMBL/GenBank/DDBJ databases">
        <title>Complete genome sequence of Corynebacterium testudinoris DSM 44614, recovered from necrotic lesions in the mouth of a tortoise.</title>
        <authorList>
            <person name="Ruckert C."/>
            <person name="Albersmeier A."/>
            <person name="Winkler A."/>
            <person name="Tauch A."/>
        </authorList>
    </citation>
    <scope>NUCLEOTIDE SEQUENCE [LARGE SCALE GENOMIC DNA]</scope>
    <source>
        <strain evidence="3">DSM 44614</strain>
    </source>
</reference>
<organism evidence="2 3">
    <name type="scientific">Corynebacterium testudinoris</name>
    <dbReference type="NCBI Taxonomy" id="136857"/>
    <lineage>
        <taxon>Bacteria</taxon>
        <taxon>Bacillati</taxon>
        <taxon>Actinomycetota</taxon>
        <taxon>Actinomycetes</taxon>
        <taxon>Mycobacteriales</taxon>
        <taxon>Corynebacteriaceae</taxon>
        <taxon>Corynebacterium</taxon>
    </lineage>
</organism>
<evidence type="ECO:0000313" key="2">
    <source>
        <dbReference type="EMBL" id="AKK09099.1"/>
    </source>
</evidence>
<accession>A0A0G3H6V1</accession>
<reference evidence="2 3" key="1">
    <citation type="journal article" date="2015" name="Genome Announc.">
        <title>Complete Genome Sequence of the Type Strain Corynebacterium testudinoris DSM 44614, Recovered from Necrotic Lesions in the Mouth of a Tortoise.</title>
        <authorList>
            <person name="Ruckert C."/>
            <person name="Kriete M."/>
            <person name="Jaenicke S."/>
            <person name="Winkler A."/>
            <person name="Tauch A."/>
        </authorList>
    </citation>
    <scope>NUCLEOTIDE SEQUENCE [LARGE SCALE GENOMIC DNA]</scope>
    <source>
        <strain evidence="2 3">DSM 44614</strain>
    </source>
</reference>
<name>A0A0G3H6V1_9CORY</name>
<sequence>MAFGSSAIHCARTSVADDHPAEVERYTPERTRARTDFSTSRLSITAETPASFA</sequence>
<dbReference type="KEGG" id="cted:CTEST_08345"/>
<dbReference type="EMBL" id="CP011545">
    <property type="protein sequence ID" value="AKK09099.1"/>
    <property type="molecule type" value="Genomic_DNA"/>
</dbReference>
<keyword evidence="3" id="KW-1185">Reference proteome</keyword>
<gene>
    <name evidence="2" type="ORF">CTEST_08345</name>
</gene>
<dbReference type="AlphaFoldDB" id="A0A0G3H6V1"/>
<evidence type="ECO:0000313" key="3">
    <source>
        <dbReference type="Proteomes" id="UP000035540"/>
    </source>
</evidence>
<feature type="compositionally biased region" description="Basic and acidic residues" evidence="1">
    <location>
        <begin position="15"/>
        <end position="35"/>
    </location>
</feature>
<feature type="region of interest" description="Disordered" evidence="1">
    <location>
        <begin position="13"/>
        <end position="53"/>
    </location>
</feature>
<evidence type="ECO:0000256" key="1">
    <source>
        <dbReference type="SAM" id="MobiDB-lite"/>
    </source>
</evidence>
<dbReference type="STRING" id="136857.CTEST_08345"/>